<feature type="domain" description="GGDEF" evidence="2">
    <location>
        <begin position="430"/>
        <end position="572"/>
    </location>
</feature>
<dbReference type="InterPro" id="IPR003018">
    <property type="entry name" value="GAF"/>
</dbReference>
<protein>
    <submittedName>
        <fullName evidence="3">Sensor domain-containing diguanylate cyclase</fullName>
    </submittedName>
</protein>
<dbReference type="NCBIfam" id="TIGR00254">
    <property type="entry name" value="GGDEF"/>
    <property type="match status" value="1"/>
</dbReference>
<feature type="transmembrane region" description="Helical" evidence="1">
    <location>
        <begin position="41"/>
        <end position="58"/>
    </location>
</feature>
<feature type="transmembrane region" description="Helical" evidence="1">
    <location>
        <begin position="70"/>
        <end position="95"/>
    </location>
</feature>
<dbReference type="SMART" id="SM00065">
    <property type="entry name" value="GAF"/>
    <property type="match status" value="1"/>
</dbReference>
<dbReference type="GO" id="GO:0043709">
    <property type="term" value="P:cell adhesion involved in single-species biofilm formation"/>
    <property type="evidence" value="ECO:0007669"/>
    <property type="project" value="TreeGrafter"/>
</dbReference>
<evidence type="ECO:0000256" key="1">
    <source>
        <dbReference type="SAM" id="Phobius"/>
    </source>
</evidence>
<dbReference type="EMBL" id="JAKTTI010000024">
    <property type="protein sequence ID" value="MCH1626590.1"/>
    <property type="molecule type" value="Genomic_DNA"/>
</dbReference>
<dbReference type="InterPro" id="IPR029016">
    <property type="entry name" value="GAF-like_dom_sf"/>
</dbReference>
<name>A0AAW5EA90_9BACI</name>
<dbReference type="GO" id="GO:0052621">
    <property type="term" value="F:diguanylate cyclase activity"/>
    <property type="evidence" value="ECO:0007669"/>
    <property type="project" value="TreeGrafter"/>
</dbReference>
<feature type="transmembrane region" description="Helical" evidence="1">
    <location>
        <begin position="207"/>
        <end position="227"/>
    </location>
</feature>
<sequence length="572" mass="65132">MEVSKLGKNMLWIVWLFVFPISMWLIYKYSNPIIMGYEWDIVSFVVLTGFISILPIVVNDTTILFTEGVSLAVFLFFGLFVEIVLSFIAIIILLIKVRIGMKDSFRLPLNSLLFLGTSVAAAFVYYLLGGEHGVIDMSSPLFILPLVGYQITRFIVNHSLLRLYRQYLQGRKLPIITKDLLWEGMTTLLHFPVGLVLYMLYVEVGLAALLYVGIPLISLSFMLRLYYSSQRINFYLQKATELGHQLAGRQKVAEVLDLFIEKISEMLPVDYAYILDLVAEDEQLQVIRYFSKEGNEDKVLPMKRGEGIAGKVWESSRAVLFHTKKEYKSITMGFMPVSVESVICVPVLRNQQVVGVFALASNKRRCYEKYQVMIVDILASYLAVAIENARHHEEAKNKSERCSLTNLYNYRYFEQVLEAEYQQLQDNKTGPLSLILLDIDHFKTINDTYGHQSGNDILCELANRLQNIIGELGIVARYGGEEFVILLPNIDKYSCRGLAETIRQMIANRPFSVQDDLLYSGEEIMVRITASIGFATAPYDAESSLDLVRHADRAMYTGAKQAGRNRVAEYVK</sequence>
<keyword evidence="1" id="KW-1133">Transmembrane helix</keyword>
<keyword evidence="4" id="KW-1185">Reference proteome</keyword>
<keyword evidence="1" id="KW-0812">Transmembrane</keyword>
<dbReference type="RefSeq" id="WP_240256506.1">
    <property type="nucleotide sequence ID" value="NZ_JAKTTI010000024.1"/>
</dbReference>
<evidence type="ECO:0000259" key="2">
    <source>
        <dbReference type="PROSITE" id="PS50887"/>
    </source>
</evidence>
<reference evidence="3" key="1">
    <citation type="submission" date="2022-02" db="EMBL/GenBank/DDBJ databases">
        <title>Fredinandcohnia quinoae sp. nov. isolated from Chenopodium quinoa seeds.</title>
        <authorList>
            <person name="Saati-Santamaria Z."/>
            <person name="Flores-Felix J.D."/>
            <person name="Igual J.M."/>
            <person name="Velazquez E."/>
            <person name="Garcia-Fraile P."/>
            <person name="Martinez-Molina E."/>
        </authorList>
    </citation>
    <scope>NUCLEOTIDE SEQUENCE</scope>
    <source>
        <strain evidence="3">SECRCQ15</strain>
    </source>
</reference>
<keyword evidence="1" id="KW-0472">Membrane</keyword>
<dbReference type="GO" id="GO:0005886">
    <property type="term" value="C:plasma membrane"/>
    <property type="evidence" value="ECO:0007669"/>
    <property type="project" value="TreeGrafter"/>
</dbReference>
<feature type="transmembrane region" description="Helical" evidence="1">
    <location>
        <begin position="180"/>
        <end position="201"/>
    </location>
</feature>
<dbReference type="Gene3D" id="3.30.70.270">
    <property type="match status" value="1"/>
</dbReference>
<dbReference type="SUPFAM" id="SSF55781">
    <property type="entry name" value="GAF domain-like"/>
    <property type="match status" value="1"/>
</dbReference>
<feature type="transmembrane region" description="Helical" evidence="1">
    <location>
        <begin position="107"/>
        <end position="128"/>
    </location>
</feature>
<dbReference type="GO" id="GO:1902201">
    <property type="term" value="P:negative regulation of bacterial-type flagellum-dependent cell motility"/>
    <property type="evidence" value="ECO:0007669"/>
    <property type="project" value="TreeGrafter"/>
</dbReference>
<dbReference type="InterPro" id="IPR043128">
    <property type="entry name" value="Rev_trsase/Diguanyl_cyclase"/>
</dbReference>
<dbReference type="InterPro" id="IPR050469">
    <property type="entry name" value="Diguanylate_Cyclase"/>
</dbReference>
<feature type="transmembrane region" description="Helical" evidence="1">
    <location>
        <begin position="12"/>
        <end position="29"/>
    </location>
</feature>
<gene>
    <name evidence="3" type="ORF">MJG50_14725</name>
</gene>
<comment type="caution">
    <text evidence="3">The sequence shown here is derived from an EMBL/GenBank/DDBJ whole genome shotgun (WGS) entry which is preliminary data.</text>
</comment>
<organism evidence="3 4">
    <name type="scientific">Fredinandcohnia quinoae</name>
    <dbReference type="NCBI Taxonomy" id="2918902"/>
    <lineage>
        <taxon>Bacteria</taxon>
        <taxon>Bacillati</taxon>
        <taxon>Bacillota</taxon>
        <taxon>Bacilli</taxon>
        <taxon>Bacillales</taxon>
        <taxon>Bacillaceae</taxon>
        <taxon>Fredinandcohnia</taxon>
    </lineage>
</organism>
<evidence type="ECO:0000313" key="4">
    <source>
        <dbReference type="Proteomes" id="UP001431131"/>
    </source>
</evidence>
<dbReference type="PANTHER" id="PTHR45138">
    <property type="entry name" value="REGULATORY COMPONENTS OF SENSORY TRANSDUCTION SYSTEM"/>
    <property type="match status" value="1"/>
</dbReference>
<dbReference type="SUPFAM" id="SSF55073">
    <property type="entry name" value="Nucleotide cyclase"/>
    <property type="match status" value="1"/>
</dbReference>
<dbReference type="InterPro" id="IPR029787">
    <property type="entry name" value="Nucleotide_cyclase"/>
</dbReference>
<dbReference type="Pfam" id="PF00990">
    <property type="entry name" value="GGDEF"/>
    <property type="match status" value="1"/>
</dbReference>
<dbReference type="PANTHER" id="PTHR45138:SF9">
    <property type="entry name" value="DIGUANYLATE CYCLASE DGCM-RELATED"/>
    <property type="match status" value="1"/>
</dbReference>
<dbReference type="InterPro" id="IPR000160">
    <property type="entry name" value="GGDEF_dom"/>
</dbReference>
<dbReference type="FunFam" id="3.30.70.270:FF:000001">
    <property type="entry name" value="Diguanylate cyclase domain protein"/>
    <property type="match status" value="1"/>
</dbReference>
<dbReference type="PROSITE" id="PS50887">
    <property type="entry name" value="GGDEF"/>
    <property type="match status" value="1"/>
</dbReference>
<dbReference type="Pfam" id="PF13185">
    <property type="entry name" value="GAF_2"/>
    <property type="match status" value="1"/>
</dbReference>
<dbReference type="Gene3D" id="3.30.450.40">
    <property type="match status" value="1"/>
</dbReference>
<proteinExistence type="predicted"/>
<dbReference type="Proteomes" id="UP001431131">
    <property type="component" value="Unassembled WGS sequence"/>
</dbReference>
<dbReference type="SMART" id="SM00267">
    <property type="entry name" value="GGDEF"/>
    <property type="match status" value="1"/>
</dbReference>
<dbReference type="CDD" id="cd01949">
    <property type="entry name" value="GGDEF"/>
    <property type="match status" value="1"/>
</dbReference>
<feature type="transmembrane region" description="Helical" evidence="1">
    <location>
        <begin position="140"/>
        <end position="160"/>
    </location>
</feature>
<accession>A0AAW5EA90</accession>
<evidence type="ECO:0000313" key="3">
    <source>
        <dbReference type="EMBL" id="MCH1626590.1"/>
    </source>
</evidence>
<dbReference type="AlphaFoldDB" id="A0AAW5EA90"/>